<reference evidence="1 2" key="1">
    <citation type="submission" date="2019-07" db="EMBL/GenBank/DDBJ databases">
        <authorList>
            <person name="Kim J."/>
        </authorList>
    </citation>
    <scope>NUCLEOTIDE SEQUENCE [LARGE SCALE GENOMIC DNA]</scope>
    <source>
        <strain evidence="1 2">JC52</strain>
    </source>
</reference>
<keyword evidence="2" id="KW-1185">Reference proteome</keyword>
<protein>
    <submittedName>
        <fullName evidence="1">DUF2334 domain-containing protein</fullName>
    </submittedName>
</protein>
<name>A0A559KE51_9BACL</name>
<dbReference type="InterPro" id="IPR018763">
    <property type="entry name" value="DUF2334"/>
</dbReference>
<dbReference type="EMBL" id="VNJI01000008">
    <property type="protein sequence ID" value="TVY10394.1"/>
    <property type="molecule type" value="Genomic_DNA"/>
</dbReference>
<dbReference type="InterPro" id="IPR011330">
    <property type="entry name" value="Glyco_hydro/deAcase_b/a-brl"/>
</dbReference>
<dbReference type="GO" id="GO:0005975">
    <property type="term" value="P:carbohydrate metabolic process"/>
    <property type="evidence" value="ECO:0007669"/>
    <property type="project" value="InterPro"/>
</dbReference>
<dbReference type="Proteomes" id="UP000317036">
    <property type="component" value="Unassembled WGS sequence"/>
</dbReference>
<dbReference type="SUPFAM" id="SSF88713">
    <property type="entry name" value="Glycoside hydrolase/deacetylase"/>
    <property type="match status" value="1"/>
</dbReference>
<evidence type="ECO:0000313" key="1">
    <source>
        <dbReference type="EMBL" id="TVY10394.1"/>
    </source>
</evidence>
<accession>A0A559KE51</accession>
<organism evidence="1 2">
    <name type="scientific">Paenibacillus cremeus</name>
    <dbReference type="NCBI Taxonomy" id="2163881"/>
    <lineage>
        <taxon>Bacteria</taxon>
        <taxon>Bacillati</taxon>
        <taxon>Bacillota</taxon>
        <taxon>Bacilli</taxon>
        <taxon>Bacillales</taxon>
        <taxon>Paenibacillaceae</taxon>
        <taxon>Paenibacillus</taxon>
    </lineage>
</organism>
<evidence type="ECO:0000313" key="2">
    <source>
        <dbReference type="Proteomes" id="UP000317036"/>
    </source>
</evidence>
<dbReference type="RefSeq" id="WP_144845442.1">
    <property type="nucleotide sequence ID" value="NZ_VNJI01000008.1"/>
</dbReference>
<dbReference type="SUPFAM" id="SSF69318">
    <property type="entry name" value="Integrin alpha N-terminal domain"/>
    <property type="match status" value="1"/>
</dbReference>
<comment type="caution">
    <text evidence="1">The sequence shown here is derived from an EMBL/GenBank/DDBJ whole genome shotgun (WGS) entry which is preliminary data.</text>
</comment>
<dbReference type="OrthoDB" id="2339428at2"/>
<sequence length="633" mass="70722">MAFLRRHAWLRYVSSAIAVCLLLTAYRIITVEGEGRTPKLVLMRLEDIGPGGQYGSLEQLGKLRAVLEYLRDQHVAYHLAVVPRWINIPSDGPRYDVPLDKPDDPYTEAYRKVLHQAVDSGATLGMHGYTHQVGDVRREDGHQESGIGNEFNVQGQAETLTARFAEDRLKQGLTIMEHAGLKPQFWEAPHYHTTAEQDNVFRAYFGLNYQAEVQNNRYAPVALYTSGRNNASGASSLGAAYVPTPFDYIPFNKDEKVIIDRVGKSINVPSFYFHAFLEFKNLVPVKDENGEAVQRDGIPEYRYDESGKSLLQKLVTGLRDKGYTFYSIQDYVPFTPAQSIKLLSPGNEKQKLLLGDATGDGQTDLVTWDPKSGSVFVTEGHFRGLRNEAQGTPTQWGHADYAFGSAAALSPPDQERPCGFWIVNSSGKLERYVSDGHRFLPKGSWKIEPRRWSNLFALRQPNGDTVIAALSQDRMQLSGWLQHQGELKPLKPYRFKNELRSDLQPRQNGTLFLTKNAASAGLTLQADVATLQWIVGKYETGLPSEEGVLKFGDFNGDGLEDALRFDPVTMKSTVYLKRTDGEWKLLSFFGPWGKTDSVADLAIADFDGNGKSDLGLFNRADGFLDTALSFQSK</sequence>
<dbReference type="InterPro" id="IPR028994">
    <property type="entry name" value="Integrin_alpha_N"/>
</dbReference>
<dbReference type="Gene3D" id="3.20.20.370">
    <property type="entry name" value="Glycoside hydrolase/deacetylase"/>
    <property type="match status" value="1"/>
</dbReference>
<dbReference type="AlphaFoldDB" id="A0A559KE51"/>
<proteinExistence type="predicted"/>
<dbReference type="Pfam" id="PF10096">
    <property type="entry name" value="DUF2334"/>
    <property type="match status" value="1"/>
</dbReference>
<gene>
    <name evidence="1" type="ORF">FPZ49_08330</name>
</gene>